<evidence type="ECO:0000256" key="10">
    <source>
        <dbReference type="RuleBase" id="RU004327"/>
    </source>
</evidence>
<evidence type="ECO:0000313" key="15">
    <source>
        <dbReference type="EMBL" id="VUZ84827.1"/>
    </source>
</evidence>
<evidence type="ECO:0000256" key="8">
    <source>
        <dbReference type="HAMAP-Rule" id="MF_01554"/>
    </source>
</evidence>
<feature type="binding site" evidence="8">
    <location>
        <position position="258"/>
    </location>
    <ligand>
        <name>Mg(2+)</name>
        <dbReference type="ChEBI" id="CHEBI:18420"/>
    </ligand>
</feature>
<dbReference type="Pfam" id="PF02879">
    <property type="entry name" value="PGM_PMM_II"/>
    <property type="match status" value="1"/>
</dbReference>
<dbReference type="PANTHER" id="PTHR42946">
    <property type="entry name" value="PHOSPHOHEXOSE MUTASE"/>
    <property type="match status" value="1"/>
</dbReference>
<dbReference type="SUPFAM" id="SSF53738">
    <property type="entry name" value="Phosphoglucomutase, first 3 domains"/>
    <property type="match status" value="3"/>
</dbReference>
<comment type="PTM">
    <text evidence="8">Activated by phosphorylation.</text>
</comment>
<dbReference type="GO" id="GO:0008966">
    <property type="term" value="F:phosphoglucosamine mutase activity"/>
    <property type="evidence" value="ECO:0007669"/>
    <property type="project" value="UniProtKB-UniRule"/>
</dbReference>
<feature type="active site" description="Phosphoserine intermediate" evidence="8">
    <location>
        <position position="116"/>
    </location>
</feature>
<evidence type="ECO:0000256" key="3">
    <source>
        <dbReference type="ARBA" id="ARBA00022723"/>
    </source>
</evidence>
<comment type="similarity">
    <text evidence="1 8 9">Belongs to the phosphohexose mutase family.</text>
</comment>
<dbReference type="InterPro" id="IPR005844">
    <property type="entry name" value="A-D-PHexomutase_a/b/a-I"/>
</dbReference>
<name>A0A564ZIW2_9BACT</name>
<dbReference type="CDD" id="cd05802">
    <property type="entry name" value="GlmM"/>
    <property type="match status" value="1"/>
</dbReference>
<feature type="binding site" evidence="8">
    <location>
        <position position="262"/>
    </location>
    <ligand>
        <name>Mg(2+)</name>
        <dbReference type="ChEBI" id="CHEBI:18420"/>
    </ligand>
</feature>
<feature type="binding site" description="via phosphate group" evidence="8">
    <location>
        <position position="116"/>
    </location>
    <ligand>
        <name>Mg(2+)</name>
        <dbReference type="ChEBI" id="CHEBI:18420"/>
    </ligand>
</feature>
<evidence type="ECO:0000259" key="13">
    <source>
        <dbReference type="Pfam" id="PF02879"/>
    </source>
</evidence>
<dbReference type="Pfam" id="PF02878">
    <property type="entry name" value="PGM_PMM_I"/>
    <property type="match status" value="1"/>
</dbReference>
<keyword evidence="2 8" id="KW-0597">Phosphoprotein</keyword>
<dbReference type="FunFam" id="3.40.120.10:FF:000002">
    <property type="entry name" value="Phosphoglucosamine mutase"/>
    <property type="match status" value="1"/>
</dbReference>
<dbReference type="FunFam" id="3.30.310.50:FF:000001">
    <property type="entry name" value="Phosphoglucosamine mutase"/>
    <property type="match status" value="1"/>
</dbReference>
<reference evidence="15 16" key="1">
    <citation type="submission" date="2019-07" db="EMBL/GenBank/DDBJ databases">
        <authorList>
            <person name="Cremers G."/>
        </authorList>
    </citation>
    <scope>NUCLEOTIDE SEQUENCE [LARGE SCALE GENOMIC DNA]</scope>
</reference>
<feature type="binding site" evidence="8">
    <location>
        <position position="260"/>
    </location>
    <ligand>
        <name>Mg(2+)</name>
        <dbReference type="ChEBI" id="CHEBI:18420"/>
    </ligand>
</feature>
<evidence type="ECO:0000256" key="4">
    <source>
        <dbReference type="ARBA" id="ARBA00022842"/>
    </source>
</evidence>
<dbReference type="GO" id="GO:0005975">
    <property type="term" value="P:carbohydrate metabolic process"/>
    <property type="evidence" value="ECO:0007669"/>
    <property type="project" value="InterPro"/>
</dbReference>
<dbReference type="PRINTS" id="PR00509">
    <property type="entry name" value="PGMPMM"/>
</dbReference>
<evidence type="ECO:0000256" key="7">
    <source>
        <dbReference type="ARBA" id="ARBA00068193"/>
    </source>
</evidence>
<dbReference type="EC" id="5.4.2.10" evidence="6 8"/>
<evidence type="ECO:0000259" key="12">
    <source>
        <dbReference type="Pfam" id="PF02878"/>
    </source>
</evidence>
<protein>
    <recommendedName>
        <fullName evidence="7 8">Phosphoglucosamine mutase</fullName>
        <ecNumber evidence="6 8">5.4.2.10</ecNumber>
    </recommendedName>
</protein>
<gene>
    <name evidence="8 15" type="primary">glmM</name>
    <name evidence="15" type="ORF">MELA_01201</name>
</gene>
<keyword evidence="4 8" id="KW-0460">Magnesium</keyword>
<dbReference type="InterPro" id="IPR016066">
    <property type="entry name" value="A-D-PHexomutase_CS"/>
</dbReference>
<comment type="cofactor">
    <cofactor evidence="8">
        <name>Mg(2+)</name>
        <dbReference type="ChEBI" id="CHEBI:18420"/>
    </cofactor>
    <text evidence="8">Binds 1 Mg(2+) ion per subunit.</text>
</comment>
<dbReference type="InterPro" id="IPR016055">
    <property type="entry name" value="A-D-PHexomutase_a/b/a-I/II/III"/>
</dbReference>
<dbReference type="EMBL" id="CABIKM010000019">
    <property type="protein sequence ID" value="VUZ84827.1"/>
    <property type="molecule type" value="Genomic_DNA"/>
</dbReference>
<dbReference type="SUPFAM" id="SSF55957">
    <property type="entry name" value="Phosphoglucomutase, C-terminal domain"/>
    <property type="match status" value="1"/>
</dbReference>
<dbReference type="AlphaFoldDB" id="A0A564ZIW2"/>
<dbReference type="GO" id="GO:0009252">
    <property type="term" value="P:peptidoglycan biosynthetic process"/>
    <property type="evidence" value="ECO:0007669"/>
    <property type="project" value="TreeGrafter"/>
</dbReference>
<dbReference type="Gene3D" id="3.40.120.10">
    <property type="entry name" value="Alpha-D-Glucose-1,6-Bisphosphate, subunit A, domain 3"/>
    <property type="match status" value="3"/>
</dbReference>
<dbReference type="GO" id="GO:0000287">
    <property type="term" value="F:magnesium ion binding"/>
    <property type="evidence" value="ECO:0007669"/>
    <property type="project" value="UniProtKB-UniRule"/>
</dbReference>
<dbReference type="InterPro" id="IPR005843">
    <property type="entry name" value="A-D-PHexomutase_C"/>
</dbReference>
<dbReference type="Gene3D" id="3.30.310.50">
    <property type="entry name" value="Alpha-D-phosphohexomutase, C-terminal domain"/>
    <property type="match status" value="1"/>
</dbReference>
<accession>A0A564ZIW2</accession>
<feature type="modified residue" description="Phosphoserine" evidence="8">
    <location>
        <position position="116"/>
    </location>
</feature>
<dbReference type="Pfam" id="PF02880">
    <property type="entry name" value="PGM_PMM_III"/>
    <property type="match status" value="1"/>
</dbReference>
<dbReference type="HAMAP" id="MF_01554_B">
    <property type="entry name" value="GlmM_B"/>
    <property type="match status" value="1"/>
</dbReference>
<evidence type="ECO:0000259" key="11">
    <source>
        <dbReference type="Pfam" id="PF00408"/>
    </source>
</evidence>
<comment type="function">
    <text evidence="8 10">Catalyzes the conversion of glucosamine-6-phosphate to glucosamine-1-phosphate.</text>
</comment>
<keyword evidence="16" id="KW-1185">Reference proteome</keyword>
<dbReference type="GO" id="GO:0006048">
    <property type="term" value="P:UDP-N-acetylglucosamine biosynthetic process"/>
    <property type="evidence" value="ECO:0007669"/>
    <property type="project" value="TreeGrafter"/>
</dbReference>
<proteinExistence type="inferred from homology"/>
<feature type="domain" description="Alpha-D-phosphohexomutase alpha/beta/alpha" evidence="13">
    <location>
        <begin position="174"/>
        <end position="271"/>
    </location>
</feature>
<keyword evidence="3 8" id="KW-0479">Metal-binding</keyword>
<keyword evidence="5 8" id="KW-0413">Isomerase</keyword>
<dbReference type="InterPro" id="IPR005841">
    <property type="entry name" value="Alpha-D-phosphohexomutase_SF"/>
</dbReference>
<dbReference type="InterPro" id="IPR050060">
    <property type="entry name" value="Phosphoglucosamine_mutase"/>
</dbReference>
<comment type="catalytic activity">
    <reaction evidence="8 10">
        <text>alpha-D-glucosamine 1-phosphate = D-glucosamine 6-phosphate</text>
        <dbReference type="Rhea" id="RHEA:23424"/>
        <dbReference type="ChEBI" id="CHEBI:58516"/>
        <dbReference type="ChEBI" id="CHEBI:58725"/>
        <dbReference type="EC" id="5.4.2.10"/>
    </reaction>
</comment>
<dbReference type="FunFam" id="3.40.120.10:FF:000001">
    <property type="entry name" value="Phosphoglucosamine mutase"/>
    <property type="match status" value="1"/>
</dbReference>
<evidence type="ECO:0000256" key="1">
    <source>
        <dbReference type="ARBA" id="ARBA00010231"/>
    </source>
</evidence>
<evidence type="ECO:0000256" key="9">
    <source>
        <dbReference type="RuleBase" id="RU004326"/>
    </source>
</evidence>
<dbReference type="GO" id="GO:0005829">
    <property type="term" value="C:cytosol"/>
    <property type="evidence" value="ECO:0007669"/>
    <property type="project" value="TreeGrafter"/>
</dbReference>
<dbReference type="InterPro" id="IPR036900">
    <property type="entry name" value="A-D-PHexomutase_C_sf"/>
</dbReference>
<evidence type="ECO:0000256" key="2">
    <source>
        <dbReference type="ARBA" id="ARBA00022553"/>
    </source>
</evidence>
<dbReference type="InterPro" id="IPR005846">
    <property type="entry name" value="A-D-PHexomutase_a/b/a-III"/>
</dbReference>
<feature type="domain" description="Alpha-D-phosphohexomutase alpha/beta/alpha" evidence="14">
    <location>
        <begin position="275"/>
        <end position="387"/>
    </location>
</feature>
<organism evidence="15 16">
    <name type="scientific">Candidatus Methylomirabilis lanthanidiphila</name>
    <dbReference type="NCBI Taxonomy" id="2211376"/>
    <lineage>
        <taxon>Bacteria</taxon>
        <taxon>Candidatus Methylomirabilota</taxon>
        <taxon>Candidatus Methylomirabilia</taxon>
        <taxon>Candidatus Methylomirabilales</taxon>
        <taxon>Candidatus Methylomirabilaceae</taxon>
        <taxon>Candidatus Methylomirabilis</taxon>
    </lineage>
</organism>
<feature type="domain" description="Alpha-D-phosphohexomutase C-terminal" evidence="11">
    <location>
        <begin position="391"/>
        <end position="456"/>
    </location>
</feature>
<dbReference type="InterPro" id="IPR006352">
    <property type="entry name" value="GlmM_bact"/>
</dbReference>
<evidence type="ECO:0000313" key="16">
    <source>
        <dbReference type="Proteomes" id="UP000334340"/>
    </source>
</evidence>
<dbReference type="NCBIfam" id="TIGR01455">
    <property type="entry name" value="glmM"/>
    <property type="match status" value="1"/>
</dbReference>
<dbReference type="InterPro" id="IPR005845">
    <property type="entry name" value="A-D-PHexomutase_a/b/a-II"/>
</dbReference>
<dbReference type="Pfam" id="PF00408">
    <property type="entry name" value="PGM_PMM_IV"/>
    <property type="match status" value="1"/>
</dbReference>
<feature type="domain" description="Alpha-D-phosphohexomutase alpha/beta/alpha" evidence="12">
    <location>
        <begin position="17"/>
        <end position="147"/>
    </location>
</feature>
<evidence type="ECO:0000259" key="14">
    <source>
        <dbReference type="Pfam" id="PF02880"/>
    </source>
</evidence>
<sequence>MTAEAGRIEEKGRRVVRKLFGTDGIRGVANREPMTPETMVKVGRAAAHLLRGSTERPTIVIGKDTRLTGYMLETALTAGITSMGVDVLLVGPLPTPGIAFITRSLRADAGVVISASHNPYEDNGIKFFSCDGLKLPDAMEQRIEELVCNGEIDGIRSAPREVGKAYRVGDAVGRYIEFAKNTLPKGTTLKGMRVVVDCANGAAYKVSPAILRELNAEVVSLNVQPDGTNINKGCGSLHPEELRRAVVAHQAHLGFAHDGDADRVLCVDEQGEVVDGDHILALCALDLKREGRLSEDTIVATVMSNIGLDLAMREAGIAVVRTAVGDRYVLETMLAKRYMLGGEQSGHIIFLEHHTTGDGIVTALQVLATMQRSAKPLSELKACMTSYPQVLINAPVRRLAAIEELPLVQEAIQSAEAGMGGKGRILVRLSGTEPVARVMVEGEEPASIERLARKIALVIERELG</sequence>
<dbReference type="NCBIfam" id="NF008139">
    <property type="entry name" value="PRK10887.1"/>
    <property type="match status" value="1"/>
</dbReference>
<dbReference type="GO" id="GO:0004615">
    <property type="term" value="F:phosphomannomutase activity"/>
    <property type="evidence" value="ECO:0007669"/>
    <property type="project" value="TreeGrafter"/>
</dbReference>
<dbReference type="PANTHER" id="PTHR42946:SF1">
    <property type="entry name" value="PHOSPHOGLUCOMUTASE (ALPHA-D-GLUCOSE-1,6-BISPHOSPHATE-DEPENDENT)"/>
    <property type="match status" value="1"/>
</dbReference>
<dbReference type="PROSITE" id="PS00710">
    <property type="entry name" value="PGM_PMM"/>
    <property type="match status" value="1"/>
</dbReference>
<evidence type="ECO:0000256" key="5">
    <source>
        <dbReference type="ARBA" id="ARBA00023235"/>
    </source>
</evidence>
<evidence type="ECO:0000256" key="6">
    <source>
        <dbReference type="ARBA" id="ARBA00066330"/>
    </source>
</evidence>
<dbReference type="Proteomes" id="UP000334340">
    <property type="component" value="Unassembled WGS sequence"/>
</dbReference>